<dbReference type="Pfam" id="PF03783">
    <property type="entry name" value="CsgG"/>
    <property type="match status" value="1"/>
</dbReference>
<keyword evidence="1" id="KW-1003">Cell membrane</keyword>
<keyword evidence="5" id="KW-0449">Lipoprotein</keyword>
<evidence type="ECO:0000256" key="4">
    <source>
        <dbReference type="ARBA" id="ARBA00023139"/>
    </source>
</evidence>
<keyword evidence="4" id="KW-0564">Palmitate</keyword>
<dbReference type="Proteomes" id="UP000627521">
    <property type="component" value="Unassembled WGS sequence"/>
</dbReference>
<evidence type="ECO:0000256" key="7">
    <source>
        <dbReference type="SAM" id="SignalP"/>
    </source>
</evidence>
<feature type="region of interest" description="Disordered" evidence="6">
    <location>
        <begin position="474"/>
        <end position="495"/>
    </location>
</feature>
<protein>
    <recommendedName>
        <fullName evidence="10">Curli production assembly/transport component CsgG</fullName>
    </recommendedName>
</protein>
<reference evidence="8 9" key="1">
    <citation type="submission" date="2020-09" db="EMBL/GenBank/DDBJ databases">
        <title>Bacillus nautilus sp. nov., Chryseoglobus crepusculi sp. nov, and Psychrobacter noctis sp. nov., isolated from deep-sea sponges from the equatorial Atlantic.</title>
        <authorList>
            <person name="Stennett H.L."/>
            <person name="Williams S.E."/>
        </authorList>
    </citation>
    <scope>NUCLEOTIDE SEQUENCE [LARGE SCALE GENOMIC DNA]</scope>
    <source>
        <strain evidence="8 9">28M-24</strain>
    </source>
</reference>
<keyword evidence="9" id="KW-1185">Reference proteome</keyword>
<evidence type="ECO:0000313" key="8">
    <source>
        <dbReference type="EMBL" id="MBD3863423.1"/>
    </source>
</evidence>
<dbReference type="RefSeq" id="WP_191101296.1">
    <property type="nucleotide sequence ID" value="NZ_JACXXH010000004.1"/>
</dbReference>
<comment type="caution">
    <text evidence="8">The sequence shown here is derived from an EMBL/GenBank/DDBJ whole genome shotgun (WGS) entry which is preliminary data.</text>
</comment>
<dbReference type="Gene3D" id="3.40.50.10610">
    <property type="entry name" value="ABC-type transport auxiliary lipoprotein component"/>
    <property type="match status" value="2"/>
</dbReference>
<dbReference type="PANTHER" id="PTHR41164:SF1">
    <property type="entry name" value="CURLI PRODUCTION ASSEMBLY_TRANSPORT COMPONENT CSGG"/>
    <property type="match status" value="1"/>
</dbReference>
<organism evidence="8 9">
    <name type="scientific">Olleya marilimosa</name>
    <dbReference type="NCBI Taxonomy" id="272164"/>
    <lineage>
        <taxon>Bacteria</taxon>
        <taxon>Pseudomonadati</taxon>
        <taxon>Bacteroidota</taxon>
        <taxon>Flavobacteriia</taxon>
        <taxon>Flavobacteriales</taxon>
        <taxon>Flavobacteriaceae</taxon>
    </lineage>
</organism>
<keyword evidence="2 7" id="KW-0732">Signal</keyword>
<feature type="chain" id="PRO_5046781107" description="Curli production assembly/transport component CsgG" evidence="7">
    <location>
        <begin position="24"/>
        <end position="495"/>
    </location>
</feature>
<dbReference type="EMBL" id="JACXXH010000004">
    <property type="protein sequence ID" value="MBD3863423.1"/>
    <property type="molecule type" value="Genomic_DNA"/>
</dbReference>
<evidence type="ECO:0000256" key="6">
    <source>
        <dbReference type="SAM" id="MobiDB-lite"/>
    </source>
</evidence>
<name>A0ABR8LYV8_9FLAO</name>
<evidence type="ECO:0000256" key="3">
    <source>
        <dbReference type="ARBA" id="ARBA00023136"/>
    </source>
</evidence>
<dbReference type="PANTHER" id="PTHR41164">
    <property type="entry name" value="CURLI PRODUCTION ASSEMBLY/TRANSPORT COMPONENT CSGG"/>
    <property type="match status" value="1"/>
</dbReference>
<accession>A0ABR8LYV8</accession>
<dbReference type="InterPro" id="IPR005534">
    <property type="entry name" value="Curli_assmbl/transp-comp_CsgG"/>
</dbReference>
<dbReference type="Gene3D" id="2.40.160.20">
    <property type="match status" value="1"/>
</dbReference>
<sequence length="495" mass="55896">MLNYRSAFAVILFLLLTSCGAFFNQPYKQERARIGETSPVTKKLKEFPLPQEPVVAGVYNFKDQTGQYKAVENGSTFSTAVSQGGTTMLSKALEDSKWFTVIERENLGNLLNERNIIRSTRDEYRKNQNPNEPNLPPLLYAGILLEGGVISYDTNIITGGAGARYLGVGTSTQYRQDRITVYLRAVSTSSGRVLKTVYISKTILSQAVSANLFKYVKFQRLLETEIGFTKNEPVQLAMKEAIEKAVEALIIEGIKDELWLPRLSEEATAKLIEDYDSEKDEAITTELYDRFLTERRGDYAVSAALGGTLMNGDLANPQLAFNSKLGFKRKLNPYLALDVSFNKFNLENKELFNDGFMSFDLNLEYKILPFDNLTPYLFGGIGTNALDYFNTIEPKLQAGLGIEYLVKDNLGVYVFGEHNLVFSDKLDGVVSGSMDDMFYRFGLGVNIYLSTPNTKFNQRKELERLKKAELKALKKENRRQMQEKNKSARQNIKDN</sequence>
<evidence type="ECO:0000256" key="5">
    <source>
        <dbReference type="ARBA" id="ARBA00023288"/>
    </source>
</evidence>
<dbReference type="PROSITE" id="PS51257">
    <property type="entry name" value="PROKAR_LIPOPROTEIN"/>
    <property type="match status" value="1"/>
</dbReference>
<proteinExistence type="predicted"/>
<keyword evidence="3" id="KW-0472">Membrane</keyword>
<evidence type="ECO:0000256" key="1">
    <source>
        <dbReference type="ARBA" id="ARBA00022475"/>
    </source>
</evidence>
<dbReference type="SUPFAM" id="SSF56925">
    <property type="entry name" value="OMPA-like"/>
    <property type="match status" value="1"/>
</dbReference>
<feature type="signal peptide" evidence="7">
    <location>
        <begin position="1"/>
        <end position="23"/>
    </location>
</feature>
<evidence type="ECO:0000256" key="2">
    <source>
        <dbReference type="ARBA" id="ARBA00022729"/>
    </source>
</evidence>
<dbReference type="InterPro" id="IPR011250">
    <property type="entry name" value="OMP/PagP_B-barrel"/>
</dbReference>
<gene>
    <name evidence="8" type="ORF">IEG06_08165</name>
</gene>
<evidence type="ECO:0000313" key="9">
    <source>
        <dbReference type="Proteomes" id="UP000627521"/>
    </source>
</evidence>
<evidence type="ECO:0008006" key="10">
    <source>
        <dbReference type="Google" id="ProtNLM"/>
    </source>
</evidence>